<comment type="caution">
    <text evidence="1">The sequence shown here is derived from an EMBL/GenBank/DDBJ whole genome shotgun (WGS) entry which is preliminary data.</text>
</comment>
<gene>
    <name evidence="1" type="ORF">DUI87_33498</name>
</gene>
<sequence>MEWDEMILKVSSNPKIFGNDDSKQNLGSMEFGVVTLKANLAGLGFPGIPEPVPLEVEIQEVRPSTGASQELEWIHGWDGIHLGDTRNCTLGKMDGNVQFHIGDPRNVQFHIGDPRNVPSHFEIPGMPQSTLEIPRMSHSILEIPGNILFQFEIPEMSHSIWDTPGMSHPILRSQECPAPPWRSQECPIPFRDPRNRSINPFIPNFFFPLNPAVLDSYFPWFFHPRSTTLDPREKLEILRKRISRNVPLHTGDPRNVLSHFEIPEISHSILETPGISHPFRDPRNCSINPFIPIYYFFSPSNRAAPRWIPGRSWRSCGRGSPGMSYPIWETPGMSHSTLEIPGMSHSIWETPGMSHSISEIPGMFYSNLRSQKCPTPYWRSQERRIPI</sequence>
<proteinExistence type="predicted"/>
<accession>A0A3M0IL44</accession>
<dbReference type="EMBL" id="QRBI01000259">
    <property type="protein sequence ID" value="RMB90101.1"/>
    <property type="molecule type" value="Genomic_DNA"/>
</dbReference>
<dbReference type="AlphaFoldDB" id="A0A3M0IL44"/>
<protein>
    <submittedName>
        <fullName evidence="1">Uncharacterized protein</fullName>
    </submittedName>
</protein>
<reference evidence="1 2" key="1">
    <citation type="submission" date="2018-07" db="EMBL/GenBank/DDBJ databases">
        <title>A high quality draft genome assembly of the barn swallow (H. rustica rustica).</title>
        <authorList>
            <person name="Formenti G."/>
            <person name="Chiara M."/>
            <person name="Poveda L."/>
            <person name="Francoijs K.-J."/>
            <person name="Bonisoli-Alquati A."/>
            <person name="Canova L."/>
            <person name="Gianfranceschi L."/>
            <person name="Horner D.S."/>
            <person name="Saino N."/>
        </authorList>
    </citation>
    <scope>NUCLEOTIDE SEQUENCE [LARGE SCALE GENOMIC DNA]</scope>
    <source>
        <strain evidence="1">Chelidonia</strain>
        <tissue evidence="1">Blood</tissue>
    </source>
</reference>
<dbReference type="Proteomes" id="UP000269221">
    <property type="component" value="Unassembled WGS sequence"/>
</dbReference>
<keyword evidence="2" id="KW-1185">Reference proteome</keyword>
<name>A0A3M0IL44_HIRRU</name>
<evidence type="ECO:0000313" key="1">
    <source>
        <dbReference type="EMBL" id="RMB90101.1"/>
    </source>
</evidence>
<organism evidence="1 2">
    <name type="scientific">Hirundo rustica rustica</name>
    <dbReference type="NCBI Taxonomy" id="333673"/>
    <lineage>
        <taxon>Eukaryota</taxon>
        <taxon>Metazoa</taxon>
        <taxon>Chordata</taxon>
        <taxon>Craniata</taxon>
        <taxon>Vertebrata</taxon>
        <taxon>Euteleostomi</taxon>
        <taxon>Archelosauria</taxon>
        <taxon>Archosauria</taxon>
        <taxon>Dinosauria</taxon>
        <taxon>Saurischia</taxon>
        <taxon>Theropoda</taxon>
        <taxon>Coelurosauria</taxon>
        <taxon>Aves</taxon>
        <taxon>Neognathae</taxon>
        <taxon>Neoaves</taxon>
        <taxon>Telluraves</taxon>
        <taxon>Australaves</taxon>
        <taxon>Passeriformes</taxon>
        <taxon>Sylvioidea</taxon>
        <taxon>Hirundinidae</taxon>
        <taxon>Hirundo</taxon>
    </lineage>
</organism>
<evidence type="ECO:0000313" key="2">
    <source>
        <dbReference type="Proteomes" id="UP000269221"/>
    </source>
</evidence>